<gene>
    <name evidence="2" type="ORF">EXIGLDRAFT_636798</name>
</gene>
<reference evidence="2 3" key="1">
    <citation type="journal article" date="2016" name="Mol. Biol. Evol.">
        <title>Comparative Genomics of Early-Diverging Mushroom-Forming Fungi Provides Insights into the Origins of Lignocellulose Decay Capabilities.</title>
        <authorList>
            <person name="Nagy L.G."/>
            <person name="Riley R."/>
            <person name="Tritt A."/>
            <person name="Adam C."/>
            <person name="Daum C."/>
            <person name="Floudas D."/>
            <person name="Sun H."/>
            <person name="Yadav J.S."/>
            <person name="Pangilinan J."/>
            <person name="Larsson K.H."/>
            <person name="Matsuura K."/>
            <person name="Barry K."/>
            <person name="Labutti K."/>
            <person name="Kuo R."/>
            <person name="Ohm R.A."/>
            <person name="Bhattacharya S.S."/>
            <person name="Shirouzu T."/>
            <person name="Yoshinaga Y."/>
            <person name="Martin F.M."/>
            <person name="Grigoriev I.V."/>
            <person name="Hibbett D.S."/>
        </authorList>
    </citation>
    <scope>NUCLEOTIDE SEQUENCE [LARGE SCALE GENOMIC DNA]</scope>
    <source>
        <strain evidence="2 3">HHB12029</strain>
    </source>
</reference>
<dbReference type="InterPro" id="IPR007325">
    <property type="entry name" value="KFase/CYL"/>
</dbReference>
<dbReference type="Proteomes" id="UP000077266">
    <property type="component" value="Unassembled WGS sequence"/>
</dbReference>
<dbReference type="InParanoid" id="A0A165PX24"/>
<dbReference type="AlphaFoldDB" id="A0A165PX24"/>
<sequence length="337" mass="37286">MSSIPDFDSLPKVEGMPQGCAWGVFDKDGKKDLLGTLNLLTPDVVKAAASEVKEGVSISLNWPLNGMRFTFPGRNPPVHKVQNLESMGLKDVYSWDDEIEFNTQISSQWDSLCHFQHQPSGLAYNGFSLTKEDLSKDSTAENTAPTLDHWHERGGVVARGVLIDYKAYADEKGIAFGPFDGKSITVRDLEEVAKHQGVEFKQGDILIVRTGYTEALTGKTAEEQLAYLMSRTVSGVEPSEEVAKWVWNKHFAAVASDNVSFETIPLTIPDGSQWQVKDLVLHPWFLSMFGLHIGELWDLTALSAHCKKAKRYTFMLTSVPLNLPCLVGSPPNALAIF</sequence>
<dbReference type="EMBL" id="KV425886">
    <property type="protein sequence ID" value="KZW02782.1"/>
    <property type="molecule type" value="Genomic_DNA"/>
</dbReference>
<name>A0A165PX24_EXIGL</name>
<proteinExistence type="inferred from homology"/>
<evidence type="ECO:0000256" key="1">
    <source>
        <dbReference type="ARBA" id="ARBA00007865"/>
    </source>
</evidence>
<dbReference type="OrthoDB" id="5396at2759"/>
<dbReference type="PANTHER" id="PTHR34861">
    <property type="match status" value="1"/>
</dbReference>
<dbReference type="GO" id="GO:0004061">
    <property type="term" value="F:arylformamidase activity"/>
    <property type="evidence" value="ECO:0007669"/>
    <property type="project" value="InterPro"/>
</dbReference>
<organism evidence="2 3">
    <name type="scientific">Exidia glandulosa HHB12029</name>
    <dbReference type="NCBI Taxonomy" id="1314781"/>
    <lineage>
        <taxon>Eukaryota</taxon>
        <taxon>Fungi</taxon>
        <taxon>Dikarya</taxon>
        <taxon>Basidiomycota</taxon>
        <taxon>Agaricomycotina</taxon>
        <taxon>Agaricomycetes</taxon>
        <taxon>Auriculariales</taxon>
        <taxon>Exidiaceae</taxon>
        <taxon>Exidia</taxon>
    </lineage>
</organism>
<dbReference type="SUPFAM" id="SSF102198">
    <property type="entry name" value="Putative cyclase"/>
    <property type="match status" value="1"/>
</dbReference>
<comment type="similarity">
    <text evidence="1">Belongs to the Cyclase 1 superfamily.</text>
</comment>
<dbReference type="STRING" id="1314781.A0A165PX24"/>
<evidence type="ECO:0008006" key="4">
    <source>
        <dbReference type="Google" id="ProtNLM"/>
    </source>
</evidence>
<evidence type="ECO:0000313" key="3">
    <source>
        <dbReference type="Proteomes" id="UP000077266"/>
    </source>
</evidence>
<dbReference type="Gene3D" id="3.50.30.50">
    <property type="entry name" value="Putative cyclase"/>
    <property type="match status" value="1"/>
</dbReference>
<accession>A0A165PX24</accession>
<dbReference type="PANTHER" id="PTHR34861:SF10">
    <property type="entry name" value="CYCLASE"/>
    <property type="match status" value="1"/>
</dbReference>
<protein>
    <recommendedName>
        <fullName evidence="4">Cyclase</fullName>
    </recommendedName>
</protein>
<dbReference type="GO" id="GO:0019441">
    <property type="term" value="P:L-tryptophan catabolic process to kynurenine"/>
    <property type="evidence" value="ECO:0007669"/>
    <property type="project" value="InterPro"/>
</dbReference>
<dbReference type="InterPro" id="IPR037175">
    <property type="entry name" value="KFase_sf"/>
</dbReference>
<dbReference type="Pfam" id="PF04199">
    <property type="entry name" value="Cyclase"/>
    <property type="match status" value="1"/>
</dbReference>
<keyword evidence="3" id="KW-1185">Reference proteome</keyword>
<evidence type="ECO:0000313" key="2">
    <source>
        <dbReference type="EMBL" id="KZW02782.1"/>
    </source>
</evidence>